<accession>A0AAE6BFQ6</accession>
<evidence type="ECO:0000313" key="2">
    <source>
        <dbReference type="EMBL" id="QCL82001.1"/>
    </source>
</evidence>
<dbReference type="RefSeq" id="WP_080830101.1">
    <property type="nucleotide sequence ID" value="NZ_CP039889.1"/>
</dbReference>
<evidence type="ECO:0000259" key="1">
    <source>
        <dbReference type="PROSITE" id="PS51186"/>
    </source>
</evidence>
<dbReference type="AlphaFoldDB" id="A0AAE6BFQ6"/>
<sequence>MLETERLILRLPRRADIPELFEFLGDPVAMRHTHCDKTLRECQRRVMVHEWRRRRDGCAPWVVVRRDNGRIVGWGGLYEDPFDPGWDFEVGYYFRPEVWGMGYASELVSAALGFADKQLKLPEVWAMVHPDNVGSKRVLEKAGFAFARHLPERSRLLFRRLRPAA</sequence>
<dbReference type="Proteomes" id="UP000298579">
    <property type="component" value="Chromosome linear"/>
</dbReference>
<gene>
    <name evidence="2" type="ORF">CFBP5877_23330</name>
</gene>
<dbReference type="PROSITE" id="PS51186">
    <property type="entry name" value="GNAT"/>
    <property type="match status" value="1"/>
</dbReference>
<name>A0AAE6BFQ6_AGRTU</name>
<dbReference type="SUPFAM" id="SSF55729">
    <property type="entry name" value="Acyl-CoA N-acyltransferases (Nat)"/>
    <property type="match status" value="1"/>
</dbReference>
<dbReference type="Pfam" id="PF13302">
    <property type="entry name" value="Acetyltransf_3"/>
    <property type="match status" value="1"/>
</dbReference>
<reference evidence="2 3" key="1">
    <citation type="submission" date="2019-04" db="EMBL/GenBank/DDBJ databases">
        <title>Complete genome sequence of Agrobacterium tumefaciens CFBP5877.</title>
        <authorList>
            <person name="Huang Y.-Y."/>
            <person name="Chiang H.-Y."/>
            <person name="Chou L."/>
            <person name="Lai E.-M."/>
            <person name="Kuo C.-H."/>
        </authorList>
    </citation>
    <scope>NUCLEOTIDE SEQUENCE [LARGE SCALE GENOMIC DNA]</scope>
    <source>
        <strain evidence="2 3">CFBP5877</strain>
    </source>
</reference>
<dbReference type="EMBL" id="CP039898">
    <property type="protein sequence ID" value="QCL82001.1"/>
    <property type="molecule type" value="Genomic_DNA"/>
</dbReference>
<dbReference type="CDD" id="cd04301">
    <property type="entry name" value="NAT_SF"/>
    <property type="match status" value="1"/>
</dbReference>
<dbReference type="InterPro" id="IPR051531">
    <property type="entry name" value="N-acetyltransferase"/>
</dbReference>
<evidence type="ECO:0000313" key="3">
    <source>
        <dbReference type="Proteomes" id="UP000298579"/>
    </source>
</evidence>
<organism evidence="2 3">
    <name type="scientific">Agrobacterium tumefaciens</name>
    <dbReference type="NCBI Taxonomy" id="358"/>
    <lineage>
        <taxon>Bacteria</taxon>
        <taxon>Pseudomonadati</taxon>
        <taxon>Pseudomonadota</taxon>
        <taxon>Alphaproteobacteria</taxon>
        <taxon>Hyphomicrobiales</taxon>
        <taxon>Rhizobiaceae</taxon>
        <taxon>Rhizobium/Agrobacterium group</taxon>
        <taxon>Agrobacterium</taxon>
        <taxon>Agrobacterium tumefaciens complex</taxon>
    </lineage>
</organism>
<dbReference type="Gene3D" id="3.40.630.30">
    <property type="match status" value="1"/>
</dbReference>
<dbReference type="GO" id="GO:0016747">
    <property type="term" value="F:acyltransferase activity, transferring groups other than amino-acyl groups"/>
    <property type="evidence" value="ECO:0007669"/>
    <property type="project" value="InterPro"/>
</dbReference>
<dbReference type="PANTHER" id="PTHR43792:SF1">
    <property type="entry name" value="N-ACETYLTRANSFERASE DOMAIN-CONTAINING PROTEIN"/>
    <property type="match status" value="1"/>
</dbReference>
<dbReference type="InterPro" id="IPR016181">
    <property type="entry name" value="Acyl_CoA_acyltransferase"/>
</dbReference>
<protein>
    <submittedName>
        <fullName evidence="2">GNAT family N-acetyltransferase</fullName>
    </submittedName>
</protein>
<dbReference type="PANTHER" id="PTHR43792">
    <property type="entry name" value="GNAT FAMILY, PUTATIVE (AFU_ORTHOLOGUE AFUA_3G00765)-RELATED-RELATED"/>
    <property type="match status" value="1"/>
</dbReference>
<proteinExistence type="predicted"/>
<feature type="domain" description="N-acetyltransferase" evidence="1">
    <location>
        <begin position="7"/>
        <end position="163"/>
    </location>
</feature>
<dbReference type="InterPro" id="IPR000182">
    <property type="entry name" value="GNAT_dom"/>
</dbReference>